<evidence type="ECO:0000313" key="7">
    <source>
        <dbReference type="EMBL" id="AEV28189.1"/>
    </source>
</evidence>
<dbReference type="Pfam" id="PF00849">
    <property type="entry name" value="PseudoU_synth_2"/>
    <property type="match status" value="1"/>
</dbReference>
<name>G8QVF6_SPHPG</name>
<reference evidence="7 8" key="1">
    <citation type="submission" date="2011-11" db="EMBL/GenBank/DDBJ databases">
        <title>Complete sequence of Spirochaeta sp. grapes.</title>
        <authorList>
            <consortium name="US DOE Joint Genome Institute"/>
            <person name="Lucas S."/>
            <person name="Han J."/>
            <person name="Lapidus A."/>
            <person name="Cheng J.-F."/>
            <person name="Goodwin L."/>
            <person name="Pitluck S."/>
            <person name="Peters L."/>
            <person name="Ovchinnikova G."/>
            <person name="Munk A.C."/>
            <person name="Detter J.C."/>
            <person name="Han C."/>
            <person name="Tapia R."/>
            <person name="Land M."/>
            <person name="Hauser L."/>
            <person name="Kyrpides N."/>
            <person name="Ivanova N."/>
            <person name="Pagani I."/>
            <person name="Ritalahtilisa K."/>
            <person name="Loeffler F."/>
            <person name="Woyke T."/>
        </authorList>
    </citation>
    <scope>NUCLEOTIDE SEQUENCE [LARGE SCALE GENOMIC DNA]</scope>
    <source>
        <strain evidence="8">ATCC BAA-1885 / DSM 22778 / Grapes</strain>
    </source>
</reference>
<dbReference type="InterPro" id="IPR050188">
    <property type="entry name" value="RluA_PseudoU_synthase"/>
</dbReference>
<dbReference type="Gene3D" id="3.30.2350.10">
    <property type="entry name" value="Pseudouridine synthase"/>
    <property type="match status" value="1"/>
</dbReference>
<sequence>MAIRYGKIELTVGPLQEKTRLDAYVAANTTSIGRSTLSLPTTEILLNGKIEKKSKQLKQGDVISISYSQEFFEGLKAQDLPLHVLYEDRDMLVIDKEQGMVVHPANGNYEGTVVNALLHRYGSSFTTSDEKQEEEEEVADLQTETIRPGIVHRLDKDTSGVLVIARTRESHRNLSAQFKEHTTEKWYIAIAKGVFSQKQGKLITHLSRDKHDRKKFAVCAENEGRLAETHYFVLKQYRDFALVRIRIFTGRTHQIRVHMASIGHPLVGDIIYGKSDGTTLMLHALMLKIDSPTNGERLCFRSPMPQRFRSFLRKPTI</sequence>
<accession>G8QVF6</accession>
<dbReference type="EMBL" id="CP003155">
    <property type="protein sequence ID" value="AEV28189.1"/>
    <property type="molecule type" value="Genomic_DNA"/>
</dbReference>
<dbReference type="InterPro" id="IPR006225">
    <property type="entry name" value="PsdUridine_synth_RluC/D"/>
</dbReference>
<dbReference type="SUPFAM" id="SSF55174">
    <property type="entry name" value="Alpha-L RNA-binding motif"/>
    <property type="match status" value="1"/>
</dbReference>
<dbReference type="STRING" id="158190.SpiGrapes_0331"/>
<keyword evidence="8" id="KW-1185">Reference proteome</keyword>
<feature type="active site" evidence="3">
    <location>
        <position position="155"/>
    </location>
</feature>
<evidence type="ECO:0000256" key="3">
    <source>
        <dbReference type="PIRSR" id="PIRSR606225-1"/>
    </source>
</evidence>
<dbReference type="GO" id="GO:0009982">
    <property type="term" value="F:pseudouridine synthase activity"/>
    <property type="evidence" value="ECO:0007669"/>
    <property type="project" value="InterPro"/>
</dbReference>
<dbReference type="InterPro" id="IPR006145">
    <property type="entry name" value="PsdUridine_synth_RsuA/RluA"/>
</dbReference>
<organism evidence="7 8">
    <name type="scientific">Sphaerochaeta pleomorpha (strain ATCC BAA-1885 / DSM 22778 / Grapes)</name>
    <dbReference type="NCBI Taxonomy" id="158190"/>
    <lineage>
        <taxon>Bacteria</taxon>
        <taxon>Pseudomonadati</taxon>
        <taxon>Spirochaetota</taxon>
        <taxon>Spirochaetia</taxon>
        <taxon>Spirochaetales</taxon>
        <taxon>Sphaerochaetaceae</taxon>
        <taxon>Sphaerochaeta</taxon>
    </lineage>
</organism>
<evidence type="ECO:0000256" key="1">
    <source>
        <dbReference type="ARBA" id="ARBA00010876"/>
    </source>
</evidence>
<evidence type="ECO:0000256" key="5">
    <source>
        <dbReference type="RuleBase" id="RU362028"/>
    </source>
</evidence>
<dbReference type="InterPro" id="IPR006224">
    <property type="entry name" value="PsdUridine_synth_RluA-like_CS"/>
</dbReference>
<feature type="domain" description="Pseudouridine synthase RsuA/RluA-like" evidence="6">
    <location>
        <begin position="90"/>
        <end position="261"/>
    </location>
</feature>
<comment type="function">
    <text evidence="5">Responsible for synthesis of pseudouridine from uracil.</text>
</comment>
<dbReference type="InterPro" id="IPR020103">
    <property type="entry name" value="PsdUridine_synth_cat_dom_sf"/>
</dbReference>
<dbReference type="InterPro" id="IPR036986">
    <property type="entry name" value="S4_RNA-bd_sf"/>
</dbReference>
<dbReference type="AlphaFoldDB" id="G8QVF6"/>
<dbReference type="KEGG" id="sgp:SpiGrapes_0331"/>
<dbReference type="GO" id="GO:0000455">
    <property type="term" value="P:enzyme-directed rRNA pseudouridine synthesis"/>
    <property type="evidence" value="ECO:0007669"/>
    <property type="project" value="TreeGrafter"/>
</dbReference>
<keyword evidence="2 5" id="KW-0413">Isomerase</keyword>
<dbReference type="OrthoDB" id="305739at2"/>
<dbReference type="SUPFAM" id="SSF55120">
    <property type="entry name" value="Pseudouridine synthase"/>
    <property type="match status" value="1"/>
</dbReference>
<dbReference type="CDD" id="cd02869">
    <property type="entry name" value="PseudoU_synth_RluA_like"/>
    <property type="match status" value="1"/>
</dbReference>
<proteinExistence type="inferred from homology"/>
<gene>
    <name evidence="7" type="ordered locus">SpiGrapes_0331</name>
</gene>
<dbReference type="GO" id="GO:0140098">
    <property type="term" value="F:catalytic activity, acting on RNA"/>
    <property type="evidence" value="ECO:0007669"/>
    <property type="project" value="UniProtKB-ARBA"/>
</dbReference>
<dbReference type="Gene3D" id="3.10.290.10">
    <property type="entry name" value="RNA-binding S4 domain"/>
    <property type="match status" value="1"/>
</dbReference>
<protein>
    <recommendedName>
        <fullName evidence="5">Pseudouridine synthase</fullName>
        <ecNumber evidence="5">5.4.99.-</ecNumber>
    </recommendedName>
</protein>
<comment type="catalytic activity">
    <reaction evidence="5">
        <text>a uridine in RNA = a pseudouridine in RNA</text>
        <dbReference type="Rhea" id="RHEA:48348"/>
        <dbReference type="Rhea" id="RHEA-COMP:12068"/>
        <dbReference type="Rhea" id="RHEA-COMP:12069"/>
        <dbReference type="ChEBI" id="CHEBI:65314"/>
        <dbReference type="ChEBI" id="CHEBI:65315"/>
    </reaction>
</comment>
<dbReference type="PROSITE" id="PS01129">
    <property type="entry name" value="PSI_RLU"/>
    <property type="match status" value="1"/>
</dbReference>
<dbReference type="EC" id="5.4.99.-" evidence="5"/>
<dbReference type="HOGENOM" id="CLU_016902_4_4_12"/>
<dbReference type="Proteomes" id="UP000005632">
    <property type="component" value="Chromosome"/>
</dbReference>
<comment type="similarity">
    <text evidence="1 5">Belongs to the pseudouridine synthase RluA family.</text>
</comment>
<dbReference type="PROSITE" id="PS50889">
    <property type="entry name" value="S4"/>
    <property type="match status" value="1"/>
</dbReference>
<evidence type="ECO:0000313" key="8">
    <source>
        <dbReference type="Proteomes" id="UP000005632"/>
    </source>
</evidence>
<evidence type="ECO:0000259" key="6">
    <source>
        <dbReference type="Pfam" id="PF00849"/>
    </source>
</evidence>
<dbReference type="eggNOG" id="COG0564">
    <property type="taxonomic scope" value="Bacteria"/>
</dbReference>
<dbReference type="NCBIfam" id="TIGR00005">
    <property type="entry name" value="rluA_subfam"/>
    <property type="match status" value="1"/>
</dbReference>
<dbReference type="PANTHER" id="PTHR21600">
    <property type="entry name" value="MITOCHONDRIAL RNA PSEUDOURIDINE SYNTHASE"/>
    <property type="match status" value="1"/>
</dbReference>
<keyword evidence="4" id="KW-0694">RNA-binding</keyword>
<dbReference type="GO" id="GO:0003723">
    <property type="term" value="F:RNA binding"/>
    <property type="evidence" value="ECO:0007669"/>
    <property type="project" value="UniProtKB-KW"/>
</dbReference>
<dbReference type="PANTHER" id="PTHR21600:SF44">
    <property type="entry name" value="RIBOSOMAL LARGE SUBUNIT PSEUDOURIDINE SYNTHASE D"/>
    <property type="match status" value="1"/>
</dbReference>
<evidence type="ECO:0000256" key="2">
    <source>
        <dbReference type="ARBA" id="ARBA00023235"/>
    </source>
</evidence>
<evidence type="ECO:0000256" key="4">
    <source>
        <dbReference type="PROSITE-ProRule" id="PRU00182"/>
    </source>
</evidence>
<dbReference type="RefSeq" id="WP_014269038.1">
    <property type="nucleotide sequence ID" value="NC_016633.1"/>
</dbReference>